<proteinExistence type="predicted"/>
<dbReference type="EMBL" id="BMAU01021244">
    <property type="protein sequence ID" value="GFY04547.1"/>
    <property type="molecule type" value="Genomic_DNA"/>
</dbReference>
<evidence type="ECO:0000313" key="3">
    <source>
        <dbReference type="Proteomes" id="UP000887159"/>
    </source>
</evidence>
<feature type="compositionally biased region" description="Basic and acidic residues" evidence="1">
    <location>
        <begin position="79"/>
        <end position="92"/>
    </location>
</feature>
<evidence type="ECO:0000313" key="2">
    <source>
        <dbReference type="EMBL" id="GFY04547.1"/>
    </source>
</evidence>
<dbReference type="AlphaFoldDB" id="A0A8X6RZ96"/>
<evidence type="ECO:0000256" key="1">
    <source>
        <dbReference type="SAM" id="MobiDB-lite"/>
    </source>
</evidence>
<sequence length="92" mass="10300">MPKELPALKHCNVSSLAELTPSIHVKIDVYRVCILSNENKSTKNNLLEISLQNFSSLQNMLFEQEQTSAGDVSTLPESHQPKHPSEHACKPF</sequence>
<accession>A0A8X6RZ96</accession>
<reference evidence="2" key="1">
    <citation type="submission" date="2020-08" db="EMBL/GenBank/DDBJ databases">
        <title>Multicomponent nature underlies the extraordinary mechanical properties of spider dragline silk.</title>
        <authorList>
            <person name="Kono N."/>
            <person name="Nakamura H."/>
            <person name="Mori M."/>
            <person name="Yoshida Y."/>
            <person name="Ohtoshi R."/>
            <person name="Malay A.D."/>
            <person name="Moran D.A.P."/>
            <person name="Tomita M."/>
            <person name="Numata K."/>
            <person name="Arakawa K."/>
        </authorList>
    </citation>
    <scope>NUCLEOTIDE SEQUENCE</scope>
</reference>
<protein>
    <submittedName>
        <fullName evidence="2">Uncharacterized protein</fullName>
    </submittedName>
</protein>
<keyword evidence="3" id="KW-1185">Reference proteome</keyword>
<feature type="region of interest" description="Disordered" evidence="1">
    <location>
        <begin position="65"/>
        <end position="92"/>
    </location>
</feature>
<feature type="compositionally biased region" description="Polar residues" evidence="1">
    <location>
        <begin position="65"/>
        <end position="77"/>
    </location>
</feature>
<comment type="caution">
    <text evidence="2">The sequence shown here is derived from an EMBL/GenBank/DDBJ whole genome shotgun (WGS) entry which is preliminary data.</text>
</comment>
<dbReference type="Proteomes" id="UP000887159">
    <property type="component" value="Unassembled WGS sequence"/>
</dbReference>
<gene>
    <name evidence="2" type="ORF">TNCV_4416321</name>
</gene>
<name>A0A8X6RZ96_TRICX</name>
<organism evidence="2 3">
    <name type="scientific">Trichonephila clavipes</name>
    <name type="common">Golden silk orbweaver</name>
    <name type="synonym">Nephila clavipes</name>
    <dbReference type="NCBI Taxonomy" id="2585209"/>
    <lineage>
        <taxon>Eukaryota</taxon>
        <taxon>Metazoa</taxon>
        <taxon>Ecdysozoa</taxon>
        <taxon>Arthropoda</taxon>
        <taxon>Chelicerata</taxon>
        <taxon>Arachnida</taxon>
        <taxon>Araneae</taxon>
        <taxon>Araneomorphae</taxon>
        <taxon>Entelegynae</taxon>
        <taxon>Araneoidea</taxon>
        <taxon>Nephilidae</taxon>
        <taxon>Trichonephila</taxon>
    </lineage>
</organism>